<evidence type="ECO:0000313" key="3">
    <source>
        <dbReference type="EMBL" id="AIE58778.1"/>
    </source>
</evidence>
<dbReference type="InterPro" id="IPR002035">
    <property type="entry name" value="VWF_A"/>
</dbReference>
<gene>
    <name evidence="3" type="ORF">BMMGA3_01520</name>
</gene>
<dbReference type="Gene3D" id="3.40.50.410">
    <property type="entry name" value="von Willebrand factor, type A domain"/>
    <property type="match status" value="1"/>
</dbReference>
<feature type="domain" description="VWFA" evidence="2">
    <location>
        <begin position="158"/>
        <end position="346"/>
    </location>
</feature>
<dbReference type="RefSeq" id="WP_034669668.1">
    <property type="nucleotide sequence ID" value="NZ_ADWW01000007.1"/>
</dbReference>
<dbReference type="SMART" id="SM00327">
    <property type="entry name" value="VWA"/>
    <property type="match status" value="1"/>
</dbReference>
<dbReference type="STRING" id="796606.BMMGA3_01520"/>
<dbReference type="PROSITE" id="PS50234">
    <property type="entry name" value="VWFA"/>
    <property type="match status" value="1"/>
</dbReference>
<dbReference type="HOGENOM" id="CLU_037841_1_1_9"/>
<feature type="compositionally biased region" description="Basic and acidic residues" evidence="1">
    <location>
        <begin position="38"/>
        <end position="60"/>
    </location>
</feature>
<accession>A0A068LPF4</accession>
<dbReference type="eggNOG" id="COG2304">
    <property type="taxonomic scope" value="Bacteria"/>
</dbReference>
<sequence length="460" mass="52336">MRFNLKIILLAILLIILPACSKEEKEVEGKVKQQAAEQRTKQVPEKENKNKNKSEEKSIEPEPLPSTYEELADLPVGEHVNFNPKLGEPEKTLEAFKDLPDISSNPSKKELDHFYRELLKMVQKDFKGPEALIRQLRFQSIGNPDVEDSRYQFKENLNVEIILDASGSMAQSTGGKVKMDAAKDTITDFVDQLPEGAKVGLRVYGHKGSNADSDKKLSCSSSEIMYPISPIDKGKFQSALNKIQPTGWTPIGLALREAKKDLEQFDGTKNTNIVYLVSDGVSTCNDNPVQAAKDLYNSNISPIINVIGFDVDAKGQNQLIQIADATEGIYQKVNDESELKKELEKITDLAETWKDWKEKNMQKLERKKIQNDLEIFGYITGEEYNAEFEKVEIGLIMHILKENGKIDDESYRYLDQKNNEYHDWIKSEVKKFETELKSLNEKSYTEAIKALEEKYQQNAQ</sequence>
<reference evidence="3 4" key="1">
    <citation type="journal article" date="2015" name="BMC Genomics">
        <title>Transcriptome analysis of thermophilic methylotrophic Bacillus methanolicus MGA3 using RNA-sequencing provides detailed insights into its previously uncharted transcriptional landscape.</title>
        <authorList>
            <person name="Irla M."/>
            <person name="Neshat A."/>
            <person name="Brautaset T."/>
            <person name="Ruckert C."/>
            <person name="Kalinowski J."/>
            <person name="Wendisch V.F."/>
        </authorList>
    </citation>
    <scope>NUCLEOTIDE SEQUENCE [LARGE SCALE GENOMIC DNA]</scope>
    <source>
        <strain evidence="4">MGA3 / ATCC 53907</strain>
    </source>
</reference>
<dbReference type="SUPFAM" id="SSF53300">
    <property type="entry name" value="vWA-like"/>
    <property type="match status" value="1"/>
</dbReference>
<name>A0A068LPF4_BACMM</name>
<dbReference type="KEGG" id="bmet:BMMGA3_01520"/>
<dbReference type="EMBL" id="CP007739">
    <property type="protein sequence ID" value="AIE58778.1"/>
    <property type="molecule type" value="Genomic_DNA"/>
</dbReference>
<feature type="region of interest" description="Disordered" evidence="1">
    <location>
        <begin position="27"/>
        <end position="66"/>
    </location>
</feature>
<dbReference type="OrthoDB" id="9783818at2"/>
<evidence type="ECO:0000256" key="1">
    <source>
        <dbReference type="SAM" id="MobiDB-lite"/>
    </source>
</evidence>
<dbReference type="Pfam" id="PF00092">
    <property type="entry name" value="VWA"/>
    <property type="match status" value="1"/>
</dbReference>
<dbReference type="AlphaFoldDB" id="A0A068LPF4"/>
<evidence type="ECO:0000313" key="4">
    <source>
        <dbReference type="Proteomes" id="UP000027602"/>
    </source>
</evidence>
<keyword evidence="4" id="KW-1185">Reference proteome</keyword>
<evidence type="ECO:0000259" key="2">
    <source>
        <dbReference type="PROSITE" id="PS50234"/>
    </source>
</evidence>
<dbReference type="Proteomes" id="UP000027602">
    <property type="component" value="Chromosome"/>
</dbReference>
<dbReference type="InterPro" id="IPR036465">
    <property type="entry name" value="vWFA_dom_sf"/>
</dbReference>
<protein>
    <recommendedName>
        <fullName evidence="2">VWFA domain-containing protein</fullName>
    </recommendedName>
</protein>
<organism evidence="3 4">
    <name type="scientific">Bacillus methanolicus (strain MGA3 / ATCC 53907)</name>
    <dbReference type="NCBI Taxonomy" id="796606"/>
    <lineage>
        <taxon>Bacteria</taxon>
        <taxon>Bacillati</taxon>
        <taxon>Bacillota</taxon>
        <taxon>Bacilli</taxon>
        <taxon>Bacillales</taxon>
        <taxon>Bacillaceae</taxon>
        <taxon>Bacillus</taxon>
    </lineage>
</organism>
<proteinExistence type="predicted"/>